<gene>
    <name evidence="2" type="ORF">MASS_0615</name>
</gene>
<evidence type="ECO:0000313" key="2">
    <source>
        <dbReference type="EMBL" id="AGM27217.1"/>
    </source>
</evidence>
<dbReference type="InterPro" id="IPR053146">
    <property type="entry name" value="QDO-like"/>
</dbReference>
<protein>
    <recommendedName>
        <fullName evidence="1">Cupin type-2 domain-containing protein</fullName>
    </recommendedName>
</protein>
<reference evidence="2 3" key="1">
    <citation type="journal article" date="2013" name="Genome Announc.">
        <title>Complete Genome Sequence of Mycobacterium massiliense Clinical Strain Asan 50594, Belonging to the Type II Genotype.</title>
        <authorList>
            <person name="Kim B.J."/>
            <person name="Kim B.R."/>
            <person name="Hong S.H."/>
            <person name="Seok S.H."/>
            <person name="Kook Y.H."/>
            <person name="Kim B.J."/>
        </authorList>
    </citation>
    <scope>NUCLEOTIDE SEQUENCE [LARGE SCALE GENOMIC DNA]</scope>
    <source>
        <strain evidence="2 3">50594</strain>
    </source>
</reference>
<dbReference type="EMBL" id="CP004374">
    <property type="protein sequence ID" value="AGM27217.1"/>
    <property type="molecule type" value="Genomic_DNA"/>
</dbReference>
<name>A0AB33A656_9MYCO</name>
<dbReference type="SUPFAM" id="SSF51182">
    <property type="entry name" value="RmlC-like cupins"/>
    <property type="match status" value="1"/>
</dbReference>
<sequence>MERMSLIVSGYPEPRYHGETGEVSATFKPVTDPPDYAPDGGNVQYHYLATQQSTAGDYGLYRIDAGPVKGFGAATHFHKAMSEAFFVLSGTWRLYNGENWADATAGDFLFVPPGGLHAFQNDSGAAASMLMLFAPGAPRQKYFEGFGALADMTDDQRTQWFIDHDNFFV</sequence>
<dbReference type="InterPro" id="IPR014710">
    <property type="entry name" value="RmlC-like_jellyroll"/>
</dbReference>
<dbReference type="Gene3D" id="2.60.120.10">
    <property type="entry name" value="Jelly Rolls"/>
    <property type="match status" value="1"/>
</dbReference>
<dbReference type="PANTHER" id="PTHR36440">
    <property type="entry name" value="PUTATIVE (AFU_ORTHOLOGUE AFUA_8G07350)-RELATED"/>
    <property type="match status" value="1"/>
</dbReference>
<accession>A0AB33A656</accession>
<dbReference type="KEGG" id="mabb:MASS_0615"/>
<evidence type="ECO:0000313" key="3">
    <source>
        <dbReference type="Proteomes" id="UP000013961"/>
    </source>
</evidence>
<dbReference type="InterPro" id="IPR013096">
    <property type="entry name" value="Cupin_2"/>
</dbReference>
<evidence type="ECO:0000259" key="1">
    <source>
        <dbReference type="Pfam" id="PF07883"/>
    </source>
</evidence>
<dbReference type="Proteomes" id="UP000013961">
    <property type="component" value="Chromosome"/>
</dbReference>
<dbReference type="PANTHER" id="PTHR36440:SF1">
    <property type="entry name" value="PUTATIVE (AFU_ORTHOLOGUE AFUA_8G07350)-RELATED"/>
    <property type="match status" value="1"/>
</dbReference>
<dbReference type="AlphaFoldDB" id="A0AB33A656"/>
<dbReference type="Pfam" id="PF07883">
    <property type="entry name" value="Cupin_2"/>
    <property type="match status" value="1"/>
</dbReference>
<feature type="domain" description="Cupin type-2" evidence="1">
    <location>
        <begin position="72"/>
        <end position="133"/>
    </location>
</feature>
<proteinExistence type="predicted"/>
<organism evidence="2 3">
    <name type="scientific">Mycobacteroides abscessus subsp. bolletii 50594</name>
    <dbReference type="NCBI Taxonomy" id="1303024"/>
    <lineage>
        <taxon>Bacteria</taxon>
        <taxon>Bacillati</taxon>
        <taxon>Actinomycetota</taxon>
        <taxon>Actinomycetes</taxon>
        <taxon>Mycobacteriales</taxon>
        <taxon>Mycobacteriaceae</taxon>
        <taxon>Mycobacteroides</taxon>
        <taxon>Mycobacteroides abscessus</taxon>
    </lineage>
</organism>
<dbReference type="InterPro" id="IPR011051">
    <property type="entry name" value="RmlC_Cupin_sf"/>
</dbReference>